<dbReference type="Pfam" id="PF11249">
    <property type="entry name" value="DUF3047"/>
    <property type="match status" value="1"/>
</dbReference>
<organism evidence="2 3">
    <name type="scientific">Thalassococcus lentus</name>
    <dbReference type="NCBI Taxonomy" id="1210524"/>
    <lineage>
        <taxon>Bacteria</taxon>
        <taxon>Pseudomonadati</taxon>
        <taxon>Pseudomonadota</taxon>
        <taxon>Alphaproteobacteria</taxon>
        <taxon>Rhodobacterales</taxon>
        <taxon>Roseobacteraceae</taxon>
        <taxon>Thalassococcus</taxon>
    </lineage>
</organism>
<feature type="signal peptide" evidence="1">
    <location>
        <begin position="1"/>
        <end position="22"/>
    </location>
</feature>
<feature type="chain" id="PRO_5046037373" evidence="1">
    <location>
        <begin position="23"/>
        <end position="216"/>
    </location>
</feature>
<evidence type="ECO:0000313" key="3">
    <source>
        <dbReference type="Proteomes" id="UP001210720"/>
    </source>
</evidence>
<proteinExistence type="predicted"/>
<protein>
    <submittedName>
        <fullName evidence="2">DUF3047 domain-containing protein</fullName>
    </submittedName>
</protein>
<evidence type="ECO:0000313" key="2">
    <source>
        <dbReference type="EMBL" id="MDA7423888.1"/>
    </source>
</evidence>
<dbReference type="InterPro" id="IPR021409">
    <property type="entry name" value="DUF3047"/>
</dbReference>
<accession>A0ABT4XPK8</accession>
<dbReference type="Proteomes" id="UP001210720">
    <property type="component" value="Unassembled WGS sequence"/>
</dbReference>
<reference evidence="2 3" key="1">
    <citation type="submission" date="2023-01" db="EMBL/GenBank/DDBJ databases">
        <title>Thalassococcus onchidii sp. nov., isolated from a marine invertebrate from the South China Sea.</title>
        <authorList>
            <person name="Xu S."/>
            <person name="Liu Z."/>
            <person name="Xu Y."/>
        </authorList>
    </citation>
    <scope>NUCLEOTIDE SEQUENCE [LARGE SCALE GENOMIC DNA]</scope>
    <source>
        <strain evidence="2 3">KCTC 32084</strain>
    </source>
</reference>
<comment type="caution">
    <text evidence="2">The sequence shown here is derived from an EMBL/GenBank/DDBJ whole genome shotgun (WGS) entry which is preliminary data.</text>
</comment>
<evidence type="ECO:0000256" key="1">
    <source>
        <dbReference type="SAM" id="SignalP"/>
    </source>
</evidence>
<keyword evidence="3" id="KW-1185">Reference proteome</keyword>
<dbReference type="EMBL" id="JAQIOY010000001">
    <property type="protein sequence ID" value="MDA7423888.1"/>
    <property type="molecule type" value="Genomic_DNA"/>
</dbReference>
<dbReference type="RefSeq" id="WP_271431221.1">
    <property type="nucleotide sequence ID" value="NZ_JAQIOY010000001.1"/>
</dbReference>
<sequence>MSFRLSTAVALCFSLAATAVSAGSVAFDRNWKKQGFSLFSGNSYGYGGNTLSVDSDGAVSLTYRALPQSFWPKHKAQWSWSVSEGVPATDLTRKGGDDRNLAMYFVFLPEAEAQRVQGGNIRQLLRSDNARVLVYVWGGAHKRGAVLPSPYLGARGKTVVLRPSGNGNANENVDLAKDFKRAFGGQAPALVGLAVSGDSDDTNSRIMASISGLRLN</sequence>
<name>A0ABT4XPK8_9RHOB</name>
<gene>
    <name evidence="2" type="ORF">PFY00_04055</name>
</gene>
<keyword evidence="1" id="KW-0732">Signal</keyword>